<evidence type="ECO:0000256" key="1">
    <source>
        <dbReference type="ARBA" id="ARBA00004151"/>
    </source>
</evidence>
<evidence type="ECO:0000256" key="20">
    <source>
        <dbReference type="PROSITE-ProRule" id="PRU00740"/>
    </source>
</evidence>
<dbReference type="PANTHER" id="PTHR11506:SF35">
    <property type="entry name" value="LYSOSOME-ASSOCIATED MEMBRANE GLYCOPROTEIN 5"/>
    <property type="match status" value="1"/>
</dbReference>
<feature type="region of interest" description="Disordered" evidence="21">
    <location>
        <begin position="188"/>
        <end position="237"/>
    </location>
</feature>
<organism evidence="25 26">
    <name type="scientific">Aplysia californica</name>
    <name type="common">California sea hare</name>
    <dbReference type="NCBI Taxonomy" id="6500"/>
    <lineage>
        <taxon>Eukaryota</taxon>
        <taxon>Metazoa</taxon>
        <taxon>Spiralia</taxon>
        <taxon>Lophotrochozoa</taxon>
        <taxon>Mollusca</taxon>
        <taxon>Gastropoda</taxon>
        <taxon>Heterobranchia</taxon>
        <taxon>Euthyneura</taxon>
        <taxon>Tectipleura</taxon>
        <taxon>Aplysiida</taxon>
        <taxon>Aplysioidea</taxon>
        <taxon>Aplysiidae</taxon>
        <taxon>Aplysia</taxon>
    </lineage>
</organism>
<keyword evidence="13" id="KW-0966">Cell projection</keyword>
<evidence type="ECO:0000256" key="11">
    <source>
        <dbReference type="ARBA" id="ARBA00023136"/>
    </source>
</evidence>
<protein>
    <recommendedName>
        <fullName evidence="18">Lysosome-associated membrane glycoprotein 5</fullName>
    </recommendedName>
    <alternativeName>
        <fullName evidence="19">Lysosome-associated membrane protein 5</fullName>
    </alternativeName>
</protein>
<evidence type="ECO:0000256" key="22">
    <source>
        <dbReference type="SAM" id="Phobius"/>
    </source>
</evidence>
<dbReference type="RefSeq" id="XP_005096252.1">
    <property type="nucleotide sequence ID" value="XM_005096195.3"/>
</dbReference>
<keyword evidence="25" id="KW-1185">Reference proteome</keyword>
<evidence type="ECO:0000256" key="15">
    <source>
        <dbReference type="ARBA" id="ARBA00029428"/>
    </source>
</evidence>
<dbReference type="PANTHER" id="PTHR11506">
    <property type="entry name" value="LYSOSOME-ASSOCIATED MEMBRANE GLYCOPROTEIN"/>
    <property type="match status" value="1"/>
</dbReference>
<dbReference type="InterPro" id="IPR048528">
    <property type="entry name" value="Lamp2-like_luminal"/>
</dbReference>
<gene>
    <name evidence="26" type="primary">LOC101855012</name>
</gene>
<evidence type="ECO:0000256" key="9">
    <source>
        <dbReference type="ARBA" id="ARBA00022989"/>
    </source>
</evidence>
<evidence type="ECO:0000256" key="18">
    <source>
        <dbReference type="ARBA" id="ARBA00074379"/>
    </source>
</evidence>
<dbReference type="GeneID" id="101855012"/>
<evidence type="ECO:0000256" key="4">
    <source>
        <dbReference type="ARBA" id="ARBA00004279"/>
    </source>
</evidence>
<evidence type="ECO:0000256" key="6">
    <source>
        <dbReference type="ARBA" id="ARBA00022692"/>
    </source>
</evidence>
<feature type="domain" description="Lysosome-associated membrane glycoprotein 2-like luminal" evidence="24">
    <location>
        <begin position="234"/>
        <end position="402"/>
    </location>
</feature>
<dbReference type="PRINTS" id="PR00336">
    <property type="entry name" value="LYSASSOCTDMP"/>
</dbReference>
<feature type="transmembrane region" description="Helical" evidence="22">
    <location>
        <begin position="426"/>
        <end position="448"/>
    </location>
</feature>
<evidence type="ECO:0000256" key="19">
    <source>
        <dbReference type="ARBA" id="ARBA00076257"/>
    </source>
</evidence>
<keyword evidence="8" id="KW-0967">Endosome</keyword>
<dbReference type="InterPro" id="IPR002000">
    <property type="entry name" value="Lysosome-assoc_membr_glycop"/>
</dbReference>
<feature type="compositionally biased region" description="Pro residues" evidence="21">
    <location>
        <begin position="223"/>
        <end position="234"/>
    </location>
</feature>
<dbReference type="Proteomes" id="UP000694888">
    <property type="component" value="Unplaced"/>
</dbReference>
<evidence type="ECO:0000256" key="16">
    <source>
        <dbReference type="ARBA" id="ARBA00053950"/>
    </source>
</evidence>
<dbReference type="PROSITE" id="PS51407">
    <property type="entry name" value="LAMP_3"/>
    <property type="match status" value="1"/>
</dbReference>
<evidence type="ECO:0000256" key="3">
    <source>
        <dbReference type="ARBA" id="ARBA00004172"/>
    </source>
</evidence>
<evidence type="ECO:0000256" key="14">
    <source>
        <dbReference type="ARBA" id="ARBA00023329"/>
    </source>
</evidence>
<evidence type="ECO:0000313" key="26">
    <source>
        <dbReference type="RefSeq" id="XP_005096252.1"/>
    </source>
</evidence>
<keyword evidence="10" id="KW-0770">Synapse</keyword>
<evidence type="ECO:0000259" key="24">
    <source>
        <dbReference type="Pfam" id="PF01299"/>
    </source>
</evidence>
<feature type="compositionally biased region" description="Polar residues" evidence="21">
    <location>
        <begin position="190"/>
        <end position="209"/>
    </location>
</feature>
<keyword evidence="7 23" id="KW-0732">Signal</keyword>
<name>A0ABM0JL40_APLCA</name>
<feature type="signal peptide" evidence="23">
    <location>
        <begin position="1"/>
        <end position="24"/>
    </location>
</feature>
<sequence length="459" mass="49446">MGASSINLIAILVLISGSLMLSHAVYFSYAPKGSPDEPCILLDIDFNITMKIYENGTEVATAVRTDDDQGITVQGSCGIVSTLILRFSNGTSWSFLFKNKDGVVSLDRLVQFRPNQLFGPSFPYKDYISFDDPGIATISDENSSYSCVSTQRTEYNPVGVLPENVTFTVVSVESNIRAQGFNVKDGQFGPPSSCSADLTSTSPVTGASNSTTPTTTPSTTATPSPPTTLQPLPPVNNYTVQGENSTCIVLLGAIDISITYEANTSTGIVKRTPTFQVPPNANASGDCDSIPTSQELVISFYNGWSLTFTFDTDKETQDLASEENMSYRISNITVTYVIDQQNFPDAVIPEGTVITAAPAAGEDNFPSKSGDTGFYKCNTNLRLTISDDVKMDTRFLEFKAFNADGNANFSGNPNVCNADGDSDNTIPIIVGSVLGGLLLIVIVIFFVCRYKRNSKYQEI</sequence>
<keyword evidence="9 22" id="KW-1133">Transmembrane helix</keyword>
<evidence type="ECO:0000313" key="25">
    <source>
        <dbReference type="Proteomes" id="UP000694888"/>
    </source>
</evidence>
<evidence type="ECO:0000256" key="5">
    <source>
        <dbReference type="ARBA" id="ARBA00009644"/>
    </source>
</evidence>
<feature type="chain" id="PRO_5045153112" description="Lysosome-associated membrane glycoprotein 5" evidence="23">
    <location>
        <begin position="25"/>
        <end position="459"/>
    </location>
</feature>
<evidence type="ECO:0000256" key="21">
    <source>
        <dbReference type="SAM" id="MobiDB-lite"/>
    </source>
</evidence>
<keyword evidence="11 20" id="KW-0472">Membrane</keyword>
<comment type="similarity">
    <text evidence="5 20">Belongs to the LAMP family.</text>
</comment>
<evidence type="ECO:0000256" key="2">
    <source>
        <dbReference type="ARBA" id="ARBA00004158"/>
    </source>
</evidence>
<keyword evidence="14" id="KW-0968">Cytoplasmic vesicle</keyword>
<evidence type="ECO:0000256" key="13">
    <source>
        <dbReference type="ARBA" id="ARBA00023273"/>
    </source>
</evidence>
<evidence type="ECO:0000256" key="23">
    <source>
        <dbReference type="SAM" id="SignalP"/>
    </source>
</evidence>
<dbReference type="Gene3D" id="2.40.160.110">
    <property type="match status" value="2"/>
</dbReference>
<evidence type="ECO:0000256" key="12">
    <source>
        <dbReference type="ARBA" id="ARBA00023180"/>
    </source>
</evidence>
<keyword evidence="12" id="KW-0325">Glycoprotein</keyword>
<evidence type="ECO:0000256" key="7">
    <source>
        <dbReference type="ARBA" id="ARBA00022729"/>
    </source>
</evidence>
<reference evidence="26" key="1">
    <citation type="submission" date="2025-08" db="UniProtKB">
        <authorList>
            <consortium name="RefSeq"/>
        </authorList>
    </citation>
    <scope>IDENTIFICATION</scope>
</reference>
<keyword evidence="6 20" id="KW-0812">Transmembrane</keyword>
<evidence type="ECO:0000256" key="8">
    <source>
        <dbReference type="ARBA" id="ARBA00022753"/>
    </source>
</evidence>
<accession>A0ABM0JL40</accession>
<proteinExistence type="inferred from homology"/>
<feature type="compositionally biased region" description="Low complexity" evidence="21">
    <location>
        <begin position="210"/>
        <end position="222"/>
    </location>
</feature>
<dbReference type="Pfam" id="PF01299">
    <property type="entry name" value="Lamp2-like_luminal"/>
    <property type="match status" value="1"/>
</dbReference>
<comment type="subcellular location">
    <subcellularLocation>
        <location evidence="4">Cell projection</location>
        <location evidence="4">Dendrite</location>
    </subcellularLocation>
    <subcellularLocation>
        <location evidence="17">Cell projection</location>
        <location evidence="17">Growth cone membrane</location>
        <topology evidence="17">Single-pass type I membrane protein</topology>
    </subcellularLocation>
    <subcellularLocation>
        <location evidence="15">Cytoplasmic vesicle</location>
        <location evidence="15">Secretory vesicle</location>
        <location evidence="15">Synaptic vesicle membrane</location>
        <topology evidence="15">Single-pass type I membrane protein</topology>
    </subcellularLocation>
    <subcellularLocation>
        <location evidence="2">Early endosome membrane</location>
        <topology evidence="2">Single-pass type I membrane protein</topology>
    </subcellularLocation>
    <subcellularLocation>
        <location evidence="1">Endoplasmic reticulum-Golgi intermediate compartment membrane</location>
        <topology evidence="1">Single-pass type I membrane protein</topology>
    </subcellularLocation>
    <subcellularLocation>
        <location evidence="20">Membrane</location>
        <topology evidence="20">Single-pass type I membrane protein</topology>
    </subcellularLocation>
    <subcellularLocation>
        <location evidence="3">Recycling endosome</location>
    </subcellularLocation>
</comment>
<evidence type="ECO:0000256" key="17">
    <source>
        <dbReference type="ARBA" id="ARBA00060492"/>
    </source>
</evidence>
<comment type="caution">
    <text evidence="20">Lacks conserved residue(s) required for the propagation of feature annotation.</text>
</comment>
<comment type="function">
    <text evidence="16">Plays a role in short-term synaptic plasticity in a subset of GABAergic neurons in the brain.</text>
</comment>
<evidence type="ECO:0000256" key="10">
    <source>
        <dbReference type="ARBA" id="ARBA00023018"/>
    </source>
</evidence>